<keyword evidence="2" id="KW-1185">Reference proteome</keyword>
<feature type="non-terminal residue" evidence="1">
    <location>
        <position position="116"/>
    </location>
</feature>
<organism evidence="1 2">
    <name type="scientific">Catenovulum sediminis</name>
    <dbReference type="NCBI Taxonomy" id="1740262"/>
    <lineage>
        <taxon>Bacteria</taxon>
        <taxon>Pseudomonadati</taxon>
        <taxon>Pseudomonadota</taxon>
        <taxon>Gammaproteobacteria</taxon>
        <taxon>Alteromonadales</taxon>
        <taxon>Alteromonadaceae</taxon>
        <taxon>Catenovulum</taxon>
    </lineage>
</organism>
<sequence>MQTFFRNFDAIERYLEPCHRQYTLRCKHCNLQGHLISHGFIYKQLSMSKHKVVGKRIVCSNRHGHIGCGHTTQFVLAEHIPNRQYNALHLSLFILLLLANVSVVKAYQQVTQQFET</sequence>
<protein>
    <submittedName>
        <fullName evidence="1">Uncharacterized protein</fullName>
    </submittedName>
</protein>
<proteinExistence type="predicted"/>
<accession>A0ABV1RBP0</accession>
<evidence type="ECO:0000313" key="2">
    <source>
        <dbReference type="Proteomes" id="UP001467690"/>
    </source>
</evidence>
<comment type="caution">
    <text evidence="1">The sequence shown here is derived from an EMBL/GenBank/DDBJ whole genome shotgun (WGS) entry which is preliminary data.</text>
</comment>
<evidence type="ECO:0000313" key="1">
    <source>
        <dbReference type="EMBL" id="MER2490343.1"/>
    </source>
</evidence>
<dbReference type="EMBL" id="JBELOE010000048">
    <property type="protein sequence ID" value="MER2490343.1"/>
    <property type="molecule type" value="Genomic_DNA"/>
</dbReference>
<dbReference type="Proteomes" id="UP001467690">
    <property type="component" value="Unassembled WGS sequence"/>
</dbReference>
<name>A0ABV1RBP0_9ALTE</name>
<gene>
    <name evidence="1" type="ORF">ABS311_00375</name>
</gene>
<reference evidence="1 2" key="1">
    <citation type="submission" date="2024-06" db="EMBL/GenBank/DDBJ databases">
        <authorList>
            <person name="Chen R.Y."/>
        </authorList>
    </citation>
    <scope>NUCLEOTIDE SEQUENCE [LARGE SCALE GENOMIC DNA]</scope>
    <source>
        <strain evidence="1 2">D2</strain>
    </source>
</reference>